<gene>
    <name evidence="1" type="ORF">QFC22_006044</name>
</gene>
<keyword evidence="2" id="KW-1185">Reference proteome</keyword>
<accession>A0ACC2WPU8</accession>
<evidence type="ECO:0000313" key="1">
    <source>
        <dbReference type="EMBL" id="KAJ9113205.1"/>
    </source>
</evidence>
<sequence length="443" mass="50380">MTFLSLPDEVLDIIVGFLNAPKDAFMYQQILPSSTACLCKMEKIYAQDNAVFTMWPEWRRDSLAFSAVCKRLRKVVFDRFWLQSATMEWTSKKLQDCRALLDSSARAKVETLILRGECNAATTSRPTLKDYADMFPRIRNIEIVLVYPDLPHWERPDNVDVGAISKKAKSKSAAAAASSTPPVKSSSLQSVNLAIYKSNNFKGETHKHETQEAIHHFQSSGQLKQLKMKQLQHYHMELTFSRGKRTAGDPLFWRSFSTRIKEACQIPARAISICFGFQLHGESAAFLPKEVETIALRVALEDFAMARHKNVTNMIRIGKEDSVGLIDGYLPSEKSMHGFLKTLRKSRPNLYKFDLIIYCCDIPFTSSTSRQVLQYMYGTSSPETSKTTAPVGTYQVNQLALDNLHEFYLEQEEAFEELGSDAEGDLEEEMEMMIEMEEEAAMY</sequence>
<proteinExistence type="predicted"/>
<comment type="caution">
    <text evidence="1">The sequence shown here is derived from an EMBL/GenBank/DDBJ whole genome shotgun (WGS) entry which is preliminary data.</text>
</comment>
<dbReference type="Proteomes" id="UP001243375">
    <property type="component" value="Unassembled WGS sequence"/>
</dbReference>
<name>A0ACC2WPU8_9TREE</name>
<evidence type="ECO:0000313" key="2">
    <source>
        <dbReference type="Proteomes" id="UP001243375"/>
    </source>
</evidence>
<reference evidence="1" key="1">
    <citation type="submission" date="2023-04" db="EMBL/GenBank/DDBJ databases">
        <title>Draft Genome sequencing of Naganishia species isolated from polar environments using Oxford Nanopore Technology.</title>
        <authorList>
            <person name="Leo P."/>
            <person name="Venkateswaran K."/>
        </authorList>
    </citation>
    <scope>NUCLEOTIDE SEQUENCE</scope>
    <source>
        <strain evidence="1">MNA-CCFEE 5425</strain>
    </source>
</reference>
<organism evidence="1 2">
    <name type="scientific">Naganishia vaughanmartiniae</name>
    <dbReference type="NCBI Taxonomy" id="1424756"/>
    <lineage>
        <taxon>Eukaryota</taxon>
        <taxon>Fungi</taxon>
        <taxon>Dikarya</taxon>
        <taxon>Basidiomycota</taxon>
        <taxon>Agaricomycotina</taxon>
        <taxon>Tremellomycetes</taxon>
        <taxon>Filobasidiales</taxon>
        <taxon>Filobasidiaceae</taxon>
        <taxon>Naganishia</taxon>
    </lineage>
</organism>
<protein>
    <submittedName>
        <fullName evidence="1">Uncharacterized protein</fullName>
    </submittedName>
</protein>
<dbReference type="EMBL" id="JASBWU010000022">
    <property type="protein sequence ID" value="KAJ9113205.1"/>
    <property type="molecule type" value="Genomic_DNA"/>
</dbReference>